<keyword evidence="4 5" id="KW-0472">Membrane</keyword>
<dbReference type="InterPro" id="IPR007568">
    <property type="entry name" value="RTA1"/>
</dbReference>
<feature type="transmembrane region" description="Helical" evidence="5">
    <location>
        <begin position="20"/>
        <end position="44"/>
    </location>
</feature>
<dbReference type="PANTHER" id="PTHR31465">
    <property type="entry name" value="PROTEIN RTA1-RELATED"/>
    <property type="match status" value="1"/>
</dbReference>
<dbReference type="Pfam" id="PF04479">
    <property type="entry name" value="RTA1"/>
    <property type="match status" value="1"/>
</dbReference>
<organism evidence="6 7">
    <name type="scientific">Meristemomyces frigidus</name>
    <dbReference type="NCBI Taxonomy" id="1508187"/>
    <lineage>
        <taxon>Eukaryota</taxon>
        <taxon>Fungi</taxon>
        <taxon>Dikarya</taxon>
        <taxon>Ascomycota</taxon>
        <taxon>Pezizomycotina</taxon>
        <taxon>Dothideomycetes</taxon>
        <taxon>Dothideomycetidae</taxon>
        <taxon>Mycosphaerellales</taxon>
        <taxon>Teratosphaeriaceae</taxon>
        <taxon>Meristemomyces</taxon>
    </lineage>
</organism>
<dbReference type="GO" id="GO:0016020">
    <property type="term" value="C:membrane"/>
    <property type="evidence" value="ECO:0007669"/>
    <property type="project" value="UniProtKB-SubCell"/>
</dbReference>
<dbReference type="PANTHER" id="PTHR31465:SF1">
    <property type="entry name" value="PROTEIN RTA1-RELATED"/>
    <property type="match status" value="1"/>
</dbReference>
<dbReference type="AlphaFoldDB" id="A0AAN7YMX1"/>
<evidence type="ECO:0000313" key="6">
    <source>
        <dbReference type="EMBL" id="KAK5107949.1"/>
    </source>
</evidence>
<protein>
    <submittedName>
        <fullName evidence="6">Uncharacterized protein</fullName>
    </submittedName>
</protein>
<feature type="transmembrane region" description="Helical" evidence="5">
    <location>
        <begin position="241"/>
        <end position="261"/>
    </location>
</feature>
<feature type="transmembrane region" description="Helical" evidence="5">
    <location>
        <begin position="51"/>
        <end position="72"/>
    </location>
</feature>
<evidence type="ECO:0000256" key="4">
    <source>
        <dbReference type="ARBA" id="ARBA00023136"/>
    </source>
</evidence>
<dbReference type="Proteomes" id="UP001310890">
    <property type="component" value="Unassembled WGS sequence"/>
</dbReference>
<gene>
    <name evidence="6" type="ORF">LTR62_000494</name>
</gene>
<feature type="transmembrane region" description="Helical" evidence="5">
    <location>
        <begin position="125"/>
        <end position="149"/>
    </location>
</feature>
<accession>A0AAN7YMX1</accession>
<name>A0AAN7YMX1_9PEZI</name>
<reference evidence="6" key="1">
    <citation type="submission" date="2023-08" db="EMBL/GenBank/DDBJ databases">
        <title>Black Yeasts Isolated from many extreme environments.</title>
        <authorList>
            <person name="Coleine C."/>
            <person name="Stajich J.E."/>
            <person name="Selbmann L."/>
        </authorList>
    </citation>
    <scope>NUCLEOTIDE SEQUENCE</scope>
    <source>
        <strain evidence="6">CCFEE 5401</strain>
    </source>
</reference>
<comment type="caution">
    <text evidence="6">The sequence shown here is derived from an EMBL/GenBank/DDBJ whole genome shotgun (WGS) entry which is preliminary data.</text>
</comment>
<keyword evidence="3 5" id="KW-1133">Transmembrane helix</keyword>
<evidence type="ECO:0000256" key="3">
    <source>
        <dbReference type="ARBA" id="ARBA00022989"/>
    </source>
</evidence>
<proteinExistence type="predicted"/>
<dbReference type="EMBL" id="JAVRRL010000100">
    <property type="protein sequence ID" value="KAK5107949.1"/>
    <property type="molecule type" value="Genomic_DNA"/>
</dbReference>
<evidence type="ECO:0000256" key="1">
    <source>
        <dbReference type="ARBA" id="ARBA00004141"/>
    </source>
</evidence>
<evidence type="ECO:0000256" key="2">
    <source>
        <dbReference type="ARBA" id="ARBA00022692"/>
    </source>
</evidence>
<feature type="transmembrane region" description="Helical" evidence="5">
    <location>
        <begin position="84"/>
        <end position="105"/>
    </location>
</feature>
<sequence>MSTTTHPSLNDPTAWVPYRYHPSLAAAVIFLIAFVIATGWHAVILFRRRTWYYTPFLIGGIFELIGYCGRAVSTGDIWQLGPFIIQSILLLVAPALFAASIYIVLGRIIRFTGGEVYSIIPLKWLTKAFVAGDVLAFLCQMGGGGIQAAQSSQMFSLGEKLIIVGLFLQVFFFGIFITVATVWRVRFTRQSSYQLTAKRDTLWRRQMWALYGGSGLIMVRSIFRIVEYLMGNDGYTLRHEYFLYIFDAVLMFLVMLLFLWIHPSQLTIFGTAEDTSVAMERGSTGPNAQGYQSVRHSVGSADKSLLGRFMAGR</sequence>
<feature type="transmembrane region" description="Helical" evidence="5">
    <location>
        <begin position="208"/>
        <end position="229"/>
    </location>
</feature>
<evidence type="ECO:0000313" key="7">
    <source>
        <dbReference type="Proteomes" id="UP001310890"/>
    </source>
</evidence>
<evidence type="ECO:0000256" key="5">
    <source>
        <dbReference type="SAM" id="Phobius"/>
    </source>
</evidence>
<keyword evidence="2 5" id="KW-0812">Transmembrane</keyword>
<comment type="subcellular location">
    <subcellularLocation>
        <location evidence="1">Membrane</location>
        <topology evidence="1">Multi-pass membrane protein</topology>
    </subcellularLocation>
</comment>
<feature type="transmembrane region" description="Helical" evidence="5">
    <location>
        <begin position="161"/>
        <end position="187"/>
    </location>
</feature>